<evidence type="ECO:0000313" key="2">
    <source>
        <dbReference type="Proteomes" id="UP000618445"/>
    </source>
</evidence>
<comment type="caution">
    <text evidence="1">The sequence shown here is derived from an EMBL/GenBank/DDBJ whole genome shotgun (WGS) entry which is preliminary data.</text>
</comment>
<keyword evidence="2" id="KW-1185">Reference proteome</keyword>
<dbReference type="RefSeq" id="WP_190576324.1">
    <property type="nucleotide sequence ID" value="NZ_CAWPQU010000023.1"/>
</dbReference>
<dbReference type="EMBL" id="JACJQY010000003">
    <property type="protein sequence ID" value="MBD2315907.1"/>
    <property type="molecule type" value="Genomic_DNA"/>
</dbReference>
<sequence length="185" mass="21558">MAELTLAQNCFLIHHKIPLSQVFDATGMKKKEYEEVMKELGMTIAIGVNPCRAIERHTLKDKYGKCIQCKPVNLAFQKRYNESGFIYIARSESLKLIKIGTAKDTVKREYSLNNFRYGGCSDWKIMFNEQCNKHGRIEFEAHQALMPHNVHKSYWKQDNLVECSELFDCEVELAVKTIEEIILRY</sequence>
<organism evidence="1 2">
    <name type="scientific">Phormidium tenue FACHB-1050</name>
    <dbReference type="NCBI Taxonomy" id="2692857"/>
    <lineage>
        <taxon>Bacteria</taxon>
        <taxon>Bacillati</taxon>
        <taxon>Cyanobacteriota</taxon>
        <taxon>Cyanophyceae</taxon>
        <taxon>Oscillatoriophycideae</taxon>
        <taxon>Oscillatoriales</taxon>
        <taxon>Oscillatoriaceae</taxon>
        <taxon>Phormidium</taxon>
    </lineage>
</organism>
<gene>
    <name evidence="1" type="ORF">H6G05_03470</name>
</gene>
<protein>
    <submittedName>
        <fullName evidence="1">GIY-YIG nuclease family protein</fullName>
    </submittedName>
</protein>
<dbReference type="Proteomes" id="UP000618445">
    <property type="component" value="Unassembled WGS sequence"/>
</dbReference>
<proteinExistence type="predicted"/>
<accession>A0ABR8C6R1</accession>
<name>A0ABR8C6R1_9CYAN</name>
<reference evidence="1 2" key="1">
    <citation type="journal article" date="2020" name="ISME J.">
        <title>Comparative genomics reveals insights into cyanobacterial evolution and habitat adaptation.</title>
        <authorList>
            <person name="Chen M.Y."/>
            <person name="Teng W.K."/>
            <person name="Zhao L."/>
            <person name="Hu C.X."/>
            <person name="Zhou Y.K."/>
            <person name="Han B.P."/>
            <person name="Song L.R."/>
            <person name="Shu W.S."/>
        </authorList>
    </citation>
    <scope>NUCLEOTIDE SEQUENCE [LARGE SCALE GENOMIC DNA]</scope>
    <source>
        <strain evidence="1 2">FACHB-1050</strain>
    </source>
</reference>
<evidence type="ECO:0000313" key="1">
    <source>
        <dbReference type="EMBL" id="MBD2315907.1"/>
    </source>
</evidence>